<protein>
    <recommendedName>
        <fullName evidence="4">DUF1579 domain-containing protein</fullName>
    </recommendedName>
</protein>
<dbReference type="EMBL" id="CP038141">
    <property type="protein sequence ID" value="QDH16583.1"/>
    <property type="molecule type" value="Genomic_DNA"/>
</dbReference>
<feature type="signal peptide" evidence="1">
    <location>
        <begin position="1"/>
        <end position="24"/>
    </location>
</feature>
<feature type="chain" id="PRO_5021326311" description="DUF1579 domain-containing protein" evidence="1">
    <location>
        <begin position="25"/>
        <end position="177"/>
    </location>
</feature>
<dbReference type="KEGG" id="ssam:E3D00_02600"/>
<sequence>MNLFLKILGCFIMSSMINNSVSEAAEPGSIPVPASITSLTGCWHGEGEVMGKPVTITIVAKSIVQNAMFSIDVDSVAKEDPSDRYSAHLIFGGDKPLSEKSDKPIIGFWSDSFGGSFSSLGKGISNFNGFEITYGSFINKWKKSGEKLNWNITSKDKKGKLYSFASYSLTKTICSSN</sequence>
<reference evidence="2 3" key="1">
    <citation type="submission" date="2019-03" db="EMBL/GenBank/DDBJ databases">
        <title>The complete genome sequence of Swingsia samuiensis NBRC107927(T).</title>
        <authorList>
            <person name="Chua K.-O."/>
            <person name="Chan K.-G."/>
            <person name="See-Too W.-S."/>
        </authorList>
    </citation>
    <scope>NUCLEOTIDE SEQUENCE [LARGE SCALE GENOMIC DNA]</scope>
    <source>
        <strain evidence="2 3">AH83</strain>
    </source>
</reference>
<name>A0A4Y6UGB0_9PROT</name>
<dbReference type="Proteomes" id="UP000316313">
    <property type="component" value="Chromosome"/>
</dbReference>
<evidence type="ECO:0000313" key="3">
    <source>
        <dbReference type="Proteomes" id="UP000316313"/>
    </source>
</evidence>
<accession>A0A4Y6UGB0</accession>
<evidence type="ECO:0008006" key="4">
    <source>
        <dbReference type="Google" id="ProtNLM"/>
    </source>
</evidence>
<proteinExistence type="predicted"/>
<keyword evidence="3" id="KW-1185">Reference proteome</keyword>
<evidence type="ECO:0000313" key="2">
    <source>
        <dbReference type="EMBL" id="QDH16583.1"/>
    </source>
</evidence>
<gene>
    <name evidence="2" type="ORF">E3D00_02600</name>
</gene>
<organism evidence="2 3">
    <name type="scientific">Swingsia samuiensis</name>
    <dbReference type="NCBI Taxonomy" id="1293412"/>
    <lineage>
        <taxon>Bacteria</taxon>
        <taxon>Pseudomonadati</taxon>
        <taxon>Pseudomonadota</taxon>
        <taxon>Alphaproteobacteria</taxon>
        <taxon>Acetobacterales</taxon>
        <taxon>Acetobacteraceae</taxon>
        <taxon>Swingsia</taxon>
    </lineage>
</organism>
<evidence type="ECO:0000256" key="1">
    <source>
        <dbReference type="SAM" id="SignalP"/>
    </source>
</evidence>
<dbReference type="OrthoDB" id="8755977at2"/>
<keyword evidence="1" id="KW-0732">Signal</keyword>
<dbReference type="AlphaFoldDB" id="A0A4Y6UGB0"/>